<dbReference type="EMBL" id="CP063849">
    <property type="protein sequence ID" value="QOY86668.1"/>
    <property type="molecule type" value="Genomic_DNA"/>
</dbReference>
<dbReference type="Proteomes" id="UP000593892">
    <property type="component" value="Chromosome"/>
</dbReference>
<dbReference type="InterPro" id="IPR036280">
    <property type="entry name" value="Multihaem_cyt_sf"/>
</dbReference>
<evidence type="ECO:0000313" key="1">
    <source>
        <dbReference type="EMBL" id="QOY86668.1"/>
    </source>
</evidence>
<proteinExistence type="predicted"/>
<name>A0A7S7NN44_PALFE</name>
<keyword evidence="2" id="KW-1185">Reference proteome</keyword>
<dbReference type="RefSeq" id="WP_194448337.1">
    <property type="nucleotide sequence ID" value="NZ_CP063849.1"/>
</dbReference>
<reference evidence="1 2" key="1">
    <citation type="submission" date="2020-10" db="EMBL/GenBank/DDBJ databases">
        <title>Complete genome sequence of Paludibaculum fermentans P105T, a facultatively anaerobic acidobacterium capable of dissimilatory Fe(III) reduction.</title>
        <authorList>
            <person name="Dedysh S.N."/>
            <person name="Beletsky A.V."/>
            <person name="Kulichevskaya I.S."/>
            <person name="Mardanov A.V."/>
            <person name="Ravin N.V."/>
        </authorList>
    </citation>
    <scope>NUCLEOTIDE SEQUENCE [LARGE SCALE GENOMIC DNA]</scope>
    <source>
        <strain evidence="1 2">P105</strain>
    </source>
</reference>
<evidence type="ECO:0000313" key="2">
    <source>
        <dbReference type="Proteomes" id="UP000593892"/>
    </source>
</evidence>
<organism evidence="1 2">
    <name type="scientific">Paludibaculum fermentans</name>
    <dbReference type="NCBI Taxonomy" id="1473598"/>
    <lineage>
        <taxon>Bacteria</taxon>
        <taxon>Pseudomonadati</taxon>
        <taxon>Acidobacteriota</taxon>
        <taxon>Terriglobia</taxon>
        <taxon>Bryobacterales</taxon>
        <taxon>Bryobacteraceae</taxon>
        <taxon>Paludibaculum</taxon>
    </lineage>
</organism>
<gene>
    <name evidence="1" type="ORF">IRI77_28340</name>
</gene>
<dbReference type="SUPFAM" id="SSF48695">
    <property type="entry name" value="Multiheme cytochromes"/>
    <property type="match status" value="1"/>
</dbReference>
<dbReference type="Gene3D" id="3.90.10.10">
    <property type="entry name" value="Cytochrome C3"/>
    <property type="match status" value="2"/>
</dbReference>
<dbReference type="KEGG" id="pfer:IRI77_28340"/>
<protein>
    <submittedName>
        <fullName evidence="1">Cytochrome c3 family protein</fullName>
    </submittedName>
</protein>
<accession>A0A7S7NN44</accession>
<dbReference type="AlphaFoldDB" id="A0A7S7NN44"/>
<sequence>MENHLRKITVLLYLFGAVAVLAAAPKRPFSHKYHLTQVASCENCHTTATTSTKAEDNNLPDKSACATCHDEVEISEPRPIGVQKFNHAKHVPMGSIAPVVAAAVKNGTYVGSHPPAAAELAAAKDACTGCHRGIAESENVPHDKIVKAHYPQMSDCLVCHNKINPPDSCEKCHVASVPNFRPTTHTAEFGDKHSSKEMAKTECASCHGRKFTCKGCH</sequence>